<sequence>MSQGRAVLDDLLALSMQLNRQAFAQPPVEGWLNSFLAVVCERFAAYGILGVQISQVVGNMAIRVAGAGRIPTENPTQPVDDSSPLLLAIRRRQTASTPNARIYPITIGNDSIGAIVAYHKLSGQSVDLETLDSLMSTLANQLGPALLQHLKVPGPQTGRLMRQIDVMRSLYEVTRDFTSATESHEVLDRAARSLVETLRIDHIGIVVFDHEEKVGTVISEFPDNGMIGLRLPLNTPLEERLLSSKAPVVINNVDDDPSLGDSDRAHFQQLGIKSIALLPMLVKERLIGSLGLDSFYEYHTFTPDEIEAAAAVTSQLAITAHNAQLYEEIKRRAAQLEQITALSQRITSTFDRAHIFQIVREETRKLIVADLISVALINADGETLDIYLLIDGGPILASFPLERAALRFVLNTGEPLVLDDISGSDEPDYRLFAGSRLRALASVPLIAGGKTIGAFAVLHREAGRYVSVDIAVLEQIGYQLAIALENARLYMQTEQRAETERLMNRLSGALQGQSDLQSMLLNTLQEMARALSARRARIRLEANKRSSYTG</sequence>
<comment type="caution">
    <text evidence="3">The sequence shown here is derived from an EMBL/GenBank/DDBJ whole genome shotgun (WGS) entry which is preliminary data.</text>
</comment>
<feature type="domain" description="GAF" evidence="2">
    <location>
        <begin position="351"/>
        <end position="494"/>
    </location>
</feature>
<keyword evidence="1" id="KW-0378">Hydrolase</keyword>
<dbReference type="InterPro" id="IPR029016">
    <property type="entry name" value="GAF-like_dom_sf"/>
</dbReference>
<dbReference type="Pfam" id="PF01590">
    <property type="entry name" value="GAF"/>
    <property type="match status" value="1"/>
</dbReference>
<dbReference type="SMART" id="SM00065">
    <property type="entry name" value="GAF"/>
    <property type="match status" value="2"/>
</dbReference>
<evidence type="ECO:0000313" key="3">
    <source>
        <dbReference type="EMBL" id="PJF37374.1"/>
    </source>
</evidence>
<reference evidence="3 4" key="1">
    <citation type="submission" date="2017-11" db="EMBL/GenBank/DDBJ databases">
        <title>Evolution of Phototrophy in the Chloroflexi Phylum Driven by Horizontal Gene Transfer.</title>
        <authorList>
            <person name="Ward L.M."/>
            <person name="Hemp J."/>
            <person name="Shih P.M."/>
            <person name="Mcglynn S.E."/>
            <person name="Fischer W."/>
        </authorList>
    </citation>
    <scope>NUCLEOTIDE SEQUENCE [LARGE SCALE GENOMIC DNA]</scope>
    <source>
        <strain evidence="3">JP3_13</strain>
    </source>
</reference>
<protein>
    <recommendedName>
        <fullName evidence="2">GAF domain-containing protein</fullName>
    </recommendedName>
</protein>
<dbReference type="Pfam" id="PF13185">
    <property type="entry name" value="GAF_2"/>
    <property type="match status" value="1"/>
</dbReference>
<dbReference type="AlphaFoldDB" id="A0A2M8PIK5"/>
<evidence type="ECO:0000313" key="4">
    <source>
        <dbReference type="Proteomes" id="UP000229681"/>
    </source>
</evidence>
<dbReference type="GO" id="GO:0016791">
    <property type="term" value="F:phosphatase activity"/>
    <property type="evidence" value="ECO:0007669"/>
    <property type="project" value="TreeGrafter"/>
</dbReference>
<dbReference type="EMBL" id="PGTM01000004">
    <property type="protein sequence ID" value="PJF37374.1"/>
    <property type="molecule type" value="Genomic_DNA"/>
</dbReference>
<organism evidence="3 4">
    <name type="scientific">Candidatus Thermofonsia Clade 1 bacterium</name>
    <dbReference type="NCBI Taxonomy" id="2364210"/>
    <lineage>
        <taxon>Bacteria</taxon>
        <taxon>Bacillati</taxon>
        <taxon>Chloroflexota</taxon>
        <taxon>Candidatus Thermofontia</taxon>
        <taxon>Candidatus Thermofonsia Clade 1</taxon>
    </lineage>
</organism>
<accession>A0A2M8PIK5</accession>
<dbReference type="SUPFAM" id="SSF55781">
    <property type="entry name" value="GAF domain-like"/>
    <property type="match status" value="3"/>
</dbReference>
<proteinExistence type="predicted"/>
<dbReference type="PANTHER" id="PTHR43156:SF2">
    <property type="entry name" value="STAGE II SPORULATION PROTEIN E"/>
    <property type="match status" value="1"/>
</dbReference>
<dbReference type="Proteomes" id="UP000229681">
    <property type="component" value="Unassembled WGS sequence"/>
</dbReference>
<evidence type="ECO:0000259" key="2">
    <source>
        <dbReference type="SMART" id="SM00065"/>
    </source>
</evidence>
<evidence type="ECO:0000256" key="1">
    <source>
        <dbReference type="ARBA" id="ARBA00022801"/>
    </source>
</evidence>
<dbReference type="InterPro" id="IPR003018">
    <property type="entry name" value="GAF"/>
</dbReference>
<dbReference type="Gene3D" id="3.30.450.40">
    <property type="match status" value="2"/>
</dbReference>
<gene>
    <name evidence="3" type="ORF">CUN49_00760</name>
</gene>
<feature type="domain" description="GAF" evidence="2">
    <location>
        <begin position="182"/>
        <end position="330"/>
    </location>
</feature>
<dbReference type="PANTHER" id="PTHR43156">
    <property type="entry name" value="STAGE II SPORULATION PROTEIN E-RELATED"/>
    <property type="match status" value="1"/>
</dbReference>
<dbReference type="InterPro" id="IPR052016">
    <property type="entry name" value="Bact_Sigma-Reg"/>
</dbReference>
<name>A0A2M8PIK5_9CHLR</name>